<feature type="domain" description="Competence protein CoiA-like N-terminal" evidence="2">
    <location>
        <begin position="24"/>
        <end position="61"/>
    </location>
</feature>
<dbReference type="InterPro" id="IPR057253">
    <property type="entry name" value="CoiA-like_N"/>
</dbReference>
<name>A0A6C0JZD8_9ZZZZ</name>
<reference evidence="3" key="1">
    <citation type="journal article" date="2020" name="Nature">
        <title>Giant virus diversity and host interactions through global metagenomics.</title>
        <authorList>
            <person name="Schulz F."/>
            <person name="Roux S."/>
            <person name="Paez-Espino D."/>
            <person name="Jungbluth S."/>
            <person name="Walsh D.A."/>
            <person name="Denef V.J."/>
            <person name="McMahon K.D."/>
            <person name="Konstantinidis K.T."/>
            <person name="Eloe-Fadrosh E.A."/>
            <person name="Kyrpides N.C."/>
            <person name="Woyke T."/>
        </authorList>
    </citation>
    <scope>NUCLEOTIDE SEQUENCE</scope>
    <source>
        <strain evidence="3">GVMAG-S-1101165-84</strain>
    </source>
</reference>
<dbReference type="Pfam" id="PF25164">
    <property type="entry name" value="CoiA_N"/>
    <property type="match status" value="1"/>
</dbReference>
<dbReference type="InterPro" id="IPR043764">
    <property type="entry name" value="DUF5710"/>
</dbReference>
<evidence type="ECO:0000313" key="3">
    <source>
        <dbReference type="EMBL" id="QHU11145.1"/>
    </source>
</evidence>
<organism evidence="3">
    <name type="scientific">viral metagenome</name>
    <dbReference type="NCBI Taxonomy" id="1070528"/>
    <lineage>
        <taxon>unclassified sequences</taxon>
        <taxon>metagenomes</taxon>
        <taxon>organismal metagenomes</taxon>
    </lineage>
</organism>
<sequence>MADSLSLGALELESNTYISPIDASKDKQYRCIDCNQKAILRKGKIRRAHFAHYSPTNTCSYYDKPSEAQIHKDAKLLMAKLLKERKNIQFTWTCHHCKVEEPYAFQDFPSITYRGGDEVVLEHRDKEGKWIADVAVLNGGEVRYIIEIKNTHATTTTCRPEPWYEIDAKALIEYYEDPEFNELRSEPEWIYMIPCLRQGLQRYCYGSFCYMESWVKRIPGYEKGSCCVLCKADDYEPVSDGTSGKFQKKDIQVCTPCLLKDSCEKLLRTMYMPAAATNVVVQPDISGCTGHGYCLEQNEFGRLIRKNSCPHDCKLWPCKDNCGAMEPQWLLNIQNGLCNNCPGAFNKYLEVAYARKEEAKAMGVKFDWAKKKWYIDCYAKNRADVEAKFKRISVI</sequence>
<protein>
    <submittedName>
        <fullName evidence="3">Uncharacterized protein</fullName>
    </submittedName>
</protein>
<proteinExistence type="predicted"/>
<accession>A0A6C0JZD8</accession>
<dbReference type="AlphaFoldDB" id="A0A6C0JZD8"/>
<evidence type="ECO:0000259" key="2">
    <source>
        <dbReference type="Pfam" id="PF25164"/>
    </source>
</evidence>
<dbReference type="EMBL" id="MN740779">
    <property type="protein sequence ID" value="QHU11145.1"/>
    <property type="molecule type" value="Genomic_DNA"/>
</dbReference>
<dbReference type="Pfam" id="PF18974">
    <property type="entry name" value="DUF5710"/>
    <property type="match status" value="1"/>
</dbReference>
<evidence type="ECO:0000259" key="1">
    <source>
        <dbReference type="Pfam" id="PF18974"/>
    </source>
</evidence>
<feature type="domain" description="DUF5710" evidence="1">
    <location>
        <begin position="348"/>
        <end position="377"/>
    </location>
</feature>